<dbReference type="InterPro" id="IPR036361">
    <property type="entry name" value="SAP_dom_sf"/>
</dbReference>
<dbReference type="SUPFAM" id="SSF68906">
    <property type="entry name" value="SAP domain"/>
    <property type="match status" value="1"/>
</dbReference>
<feature type="domain" description="SAP" evidence="2">
    <location>
        <begin position="618"/>
        <end position="652"/>
    </location>
</feature>
<name>A0A5B8MQC1_9CHLO</name>
<evidence type="ECO:0000259" key="2">
    <source>
        <dbReference type="PROSITE" id="PS50800"/>
    </source>
</evidence>
<feature type="region of interest" description="Disordered" evidence="1">
    <location>
        <begin position="1"/>
        <end position="46"/>
    </location>
</feature>
<evidence type="ECO:0000313" key="3">
    <source>
        <dbReference type="EMBL" id="QDZ22676.1"/>
    </source>
</evidence>
<feature type="compositionally biased region" description="Basic residues" evidence="1">
    <location>
        <begin position="37"/>
        <end position="46"/>
    </location>
</feature>
<dbReference type="PROSITE" id="PS50800">
    <property type="entry name" value="SAP"/>
    <property type="match status" value="1"/>
</dbReference>
<feature type="region of interest" description="Disordered" evidence="1">
    <location>
        <begin position="495"/>
        <end position="611"/>
    </location>
</feature>
<reference evidence="3 4" key="1">
    <citation type="submission" date="2018-07" db="EMBL/GenBank/DDBJ databases">
        <title>The complete nuclear genome of the prasinophyte Chloropicon primus (CCMP1205).</title>
        <authorList>
            <person name="Pombert J.-F."/>
            <person name="Otis C."/>
            <person name="Turmel M."/>
            <person name="Lemieux C."/>
        </authorList>
    </citation>
    <scope>NUCLEOTIDE SEQUENCE [LARGE SCALE GENOMIC DNA]</scope>
    <source>
        <strain evidence="3 4">CCMP1205</strain>
    </source>
</reference>
<dbReference type="Proteomes" id="UP000316726">
    <property type="component" value="Chromosome 8"/>
</dbReference>
<keyword evidence="4" id="KW-1185">Reference proteome</keyword>
<feature type="region of interest" description="Disordered" evidence="1">
    <location>
        <begin position="207"/>
        <end position="301"/>
    </location>
</feature>
<dbReference type="AlphaFoldDB" id="A0A5B8MQC1"/>
<proteinExistence type="predicted"/>
<feature type="compositionally biased region" description="Basic and acidic residues" evidence="1">
    <location>
        <begin position="520"/>
        <end position="538"/>
    </location>
</feature>
<feature type="compositionally biased region" description="Polar residues" evidence="1">
    <location>
        <begin position="261"/>
        <end position="271"/>
    </location>
</feature>
<dbReference type="SMART" id="SM00513">
    <property type="entry name" value="SAP"/>
    <property type="match status" value="1"/>
</dbReference>
<evidence type="ECO:0000256" key="1">
    <source>
        <dbReference type="SAM" id="MobiDB-lite"/>
    </source>
</evidence>
<feature type="compositionally biased region" description="Polar residues" evidence="1">
    <location>
        <begin position="290"/>
        <end position="301"/>
    </location>
</feature>
<accession>A0A5B8MQC1</accession>
<feature type="compositionally biased region" description="Low complexity" evidence="1">
    <location>
        <begin position="495"/>
        <end position="506"/>
    </location>
</feature>
<dbReference type="Gene3D" id="1.10.720.30">
    <property type="entry name" value="SAP domain"/>
    <property type="match status" value="1"/>
</dbReference>
<protein>
    <recommendedName>
        <fullName evidence="2">SAP domain-containing protein</fullName>
    </recommendedName>
</protein>
<sequence length="653" mass="71293">MEAQRMPLSPLRANEVNNKTNKTNKGLHDGKSPGHGKLAKRVKTPKHAKKNVVNFGLFSPDVAKGEKGGSYFKLTLAQTPGSAKKKKEEHLRNMRAQAMNKAARAEAYGDFKGACDALMEEGSKPENVEALRSLKKRLSVQASLRKDSKGREAEEVCTKLDEVLQTFEGEKAQEEKATKNLMDAFEKEPAGSPATLGSTKQFAAVKASKQQQEELGSSLVATPVRRSCRKDKPKESEEDALQSSGFAFTPNKFMLEEGDQAQESNGDNSPTFEFDPSFQFDNSAGEKGGTNHSTPTFNLGSSDAWDVLEDEEDEETVQVNPEQALYLNTPNFPKLVRQKPDITPRTAIAKVLATLLNNSVKEGATVKAAAQKMPAKTPAWKSPGRTKKRLQGAWNQAAEKQETKSIAKSLLFAQKIDEEDGSIDHSVELTTVASQVISLEAEEALPAQDAEDIASFHSGLTPSAAPKPELVMKSPVKEMIQKFEDVIEENNLAEESVTVPEETTVEAVKEKPRRKSILKKKADTTKVEEEAPKMEKKGSGRRKSVRFSTGTKQTIEEPAEAPKRATRGSKKAVEASAAAPVVTRKSRRLAATSETKSAEKEVQAEESSSSGGYTKETIMAWRVVDLRAALKKAGLSTTGLKKVLQERALENLL</sequence>
<dbReference type="Pfam" id="PF02037">
    <property type="entry name" value="SAP"/>
    <property type="match status" value="1"/>
</dbReference>
<organism evidence="3 4">
    <name type="scientific">Chloropicon primus</name>
    <dbReference type="NCBI Taxonomy" id="1764295"/>
    <lineage>
        <taxon>Eukaryota</taxon>
        <taxon>Viridiplantae</taxon>
        <taxon>Chlorophyta</taxon>
        <taxon>Chloropicophyceae</taxon>
        <taxon>Chloropicales</taxon>
        <taxon>Chloropicaceae</taxon>
        <taxon>Chloropicon</taxon>
    </lineage>
</organism>
<dbReference type="EMBL" id="CP031041">
    <property type="protein sequence ID" value="QDZ22676.1"/>
    <property type="molecule type" value="Genomic_DNA"/>
</dbReference>
<dbReference type="InterPro" id="IPR003034">
    <property type="entry name" value="SAP_dom"/>
</dbReference>
<gene>
    <name evidence="3" type="ORF">A3770_08p51940</name>
</gene>
<evidence type="ECO:0000313" key="4">
    <source>
        <dbReference type="Proteomes" id="UP000316726"/>
    </source>
</evidence>